<dbReference type="Gene3D" id="3.30.9.10">
    <property type="entry name" value="D-Amino Acid Oxidase, subunit A, domain 2"/>
    <property type="match status" value="1"/>
</dbReference>
<reference evidence="1" key="1">
    <citation type="journal article" date="2014" name="Front. Microbiol.">
        <title>High frequency of phylogenetically diverse reductive dehalogenase-homologous genes in deep subseafloor sedimentary metagenomes.</title>
        <authorList>
            <person name="Kawai M."/>
            <person name="Futagami T."/>
            <person name="Toyoda A."/>
            <person name="Takaki Y."/>
            <person name="Nishi S."/>
            <person name="Hori S."/>
            <person name="Arai W."/>
            <person name="Tsubouchi T."/>
            <person name="Morono Y."/>
            <person name="Uchiyama I."/>
            <person name="Ito T."/>
            <person name="Fujiyama A."/>
            <person name="Inagaki F."/>
            <person name="Takami H."/>
        </authorList>
    </citation>
    <scope>NUCLEOTIDE SEQUENCE</scope>
    <source>
        <strain evidence="1">Expedition CK06-06</strain>
    </source>
</reference>
<sequence length="56" mass="6103">PEIGVPVKCAEGVSKKVEKFIKVDKRCICTELTGANIYAPDGTYVTVNVHVPSERL</sequence>
<dbReference type="EMBL" id="BARW01018062">
    <property type="protein sequence ID" value="GAI94530.1"/>
    <property type="molecule type" value="Genomic_DNA"/>
</dbReference>
<dbReference type="InterPro" id="IPR036188">
    <property type="entry name" value="FAD/NAD-bd_sf"/>
</dbReference>
<evidence type="ECO:0000313" key="1">
    <source>
        <dbReference type="EMBL" id="GAI94530.1"/>
    </source>
</evidence>
<dbReference type="AlphaFoldDB" id="X1U3Z8"/>
<accession>X1U3Z8</accession>
<feature type="non-terminal residue" evidence="1">
    <location>
        <position position="1"/>
    </location>
</feature>
<name>X1U3Z8_9ZZZZ</name>
<proteinExistence type="predicted"/>
<protein>
    <submittedName>
        <fullName evidence="1">Uncharacterized protein</fullName>
    </submittedName>
</protein>
<gene>
    <name evidence="1" type="ORF">S12H4_31012</name>
</gene>
<dbReference type="Gene3D" id="3.50.50.60">
    <property type="entry name" value="FAD/NAD(P)-binding domain"/>
    <property type="match status" value="1"/>
</dbReference>
<comment type="caution">
    <text evidence="1">The sequence shown here is derived from an EMBL/GenBank/DDBJ whole genome shotgun (WGS) entry which is preliminary data.</text>
</comment>
<organism evidence="1">
    <name type="scientific">marine sediment metagenome</name>
    <dbReference type="NCBI Taxonomy" id="412755"/>
    <lineage>
        <taxon>unclassified sequences</taxon>
        <taxon>metagenomes</taxon>
        <taxon>ecological metagenomes</taxon>
    </lineage>
</organism>